<dbReference type="Gene3D" id="1.10.287.470">
    <property type="entry name" value="Helix hairpin bin"/>
    <property type="match status" value="1"/>
</dbReference>
<feature type="domain" description="Multidrug resistance protein MdtA-like barrel-sandwich hybrid" evidence="4">
    <location>
        <begin position="46"/>
        <end position="228"/>
    </location>
</feature>
<dbReference type="InterPro" id="IPR058625">
    <property type="entry name" value="MdtA-like_BSH"/>
</dbReference>
<reference evidence="6 7" key="1">
    <citation type="submission" date="2015-05" db="EMBL/GenBank/DDBJ databases">
        <title>Genome sequencing and analysis of members of genus Stenotrophomonas.</title>
        <authorList>
            <person name="Patil P.P."/>
            <person name="Midha S."/>
            <person name="Patil P.B."/>
        </authorList>
    </citation>
    <scope>NUCLEOTIDE SEQUENCE [LARGE SCALE GENOMIC DNA]</scope>
    <source>
        <strain evidence="6 7">DSM 18929</strain>
    </source>
</reference>
<feature type="transmembrane region" description="Helical" evidence="3">
    <location>
        <begin position="7"/>
        <end position="29"/>
    </location>
</feature>
<keyword evidence="3" id="KW-0812">Transmembrane</keyword>
<sequence>MSPKTQSLLRFSITAVVVVVAVLIAMAMWRHYMYSPWTREGRLRAEVVRIAPDVSGLVTDVAVRDNQLVKRGDVLFAVDPLRYRNAVAQAHANLDAARAAARAAGASIQAAAAGATQQSVNANRYELQYQRRQRIVGSLISEESRSDALSAAQAARAGVAQAQANRQQASASQQQALAAVEQAQAALDTAELNLERTQVRAPVDGYVTNLEVRAGDYASAGAARLALIDTASFWVYGYFEETKLSQLHVGDGARVQLMSGQELHGHIESISHGITDADSPTGSDLLANVNPTYNWVRLAQRIPVRIKLDADSTRDGVVLANGMTATVVVEPHG</sequence>
<dbReference type="STRING" id="405444.ABB26_02005"/>
<evidence type="ECO:0000313" key="7">
    <source>
        <dbReference type="Proteomes" id="UP000050864"/>
    </source>
</evidence>
<keyword evidence="3" id="KW-0472">Membrane</keyword>
<evidence type="ECO:0000256" key="2">
    <source>
        <dbReference type="SAM" id="Coils"/>
    </source>
</evidence>
<feature type="domain" description="p-hydroxybenzoic acid efflux pump subunit AaeA-like beta-barrel" evidence="5">
    <location>
        <begin position="232"/>
        <end position="329"/>
    </location>
</feature>
<dbReference type="OrthoDB" id="9811754at2"/>
<evidence type="ECO:0000256" key="1">
    <source>
        <dbReference type="ARBA" id="ARBA00009477"/>
    </source>
</evidence>
<dbReference type="Proteomes" id="UP000050864">
    <property type="component" value="Unassembled WGS sequence"/>
</dbReference>
<evidence type="ECO:0000313" key="6">
    <source>
        <dbReference type="EMBL" id="KRG66008.1"/>
    </source>
</evidence>
<dbReference type="SUPFAM" id="SSF111369">
    <property type="entry name" value="HlyD-like secretion proteins"/>
    <property type="match status" value="1"/>
</dbReference>
<keyword evidence="2" id="KW-0175">Coiled coil</keyword>
<dbReference type="RefSeq" id="WP_057631898.1">
    <property type="nucleotide sequence ID" value="NZ_LDJI01000004.1"/>
</dbReference>
<dbReference type="PATRIC" id="fig|405444.3.peg.2810"/>
<organism evidence="6 7">
    <name type="scientific">Stenotrophomonas humi</name>
    <dbReference type="NCBI Taxonomy" id="405444"/>
    <lineage>
        <taxon>Bacteria</taxon>
        <taxon>Pseudomonadati</taxon>
        <taxon>Pseudomonadota</taxon>
        <taxon>Gammaproteobacteria</taxon>
        <taxon>Lysobacterales</taxon>
        <taxon>Lysobacteraceae</taxon>
        <taxon>Stenotrophomonas</taxon>
    </lineage>
</organism>
<keyword evidence="3" id="KW-1133">Transmembrane helix</keyword>
<dbReference type="Gene3D" id="2.40.30.170">
    <property type="match status" value="1"/>
</dbReference>
<comment type="similarity">
    <text evidence="1">Belongs to the membrane fusion protein (MFP) (TC 8.A.1) family.</text>
</comment>
<dbReference type="PANTHER" id="PTHR30367:SF12">
    <property type="entry name" value="P-HYDROXYBENZOIC ACID EFFLUX PUMP SUBUNIT AAEA"/>
    <property type="match status" value="1"/>
</dbReference>
<keyword evidence="7" id="KW-1185">Reference proteome</keyword>
<dbReference type="Gene3D" id="2.40.50.100">
    <property type="match status" value="1"/>
</dbReference>
<dbReference type="InterPro" id="IPR058634">
    <property type="entry name" value="AaeA-lik-b-barrel"/>
</dbReference>
<name>A0A0R0CMD0_9GAMM</name>
<dbReference type="InterPro" id="IPR050393">
    <property type="entry name" value="MFP_Efflux_Pump"/>
</dbReference>
<protein>
    <submittedName>
        <fullName evidence="6">Membrane protein</fullName>
    </submittedName>
</protein>
<gene>
    <name evidence="6" type="ORF">ABB26_02005</name>
</gene>
<evidence type="ECO:0000259" key="5">
    <source>
        <dbReference type="Pfam" id="PF25963"/>
    </source>
</evidence>
<feature type="coiled-coil region" evidence="2">
    <location>
        <begin position="173"/>
        <end position="200"/>
    </location>
</feature>
<dbReference type="PANTHER" id="PTHR30367">
    <property type="entry name" value="P-HYDROXYBENZOIC ACID EFFLUX PUMP SUBUNIT AAEA-RELATED"/>
    <property type="match status" value="1"/>
</dbReference>
<accession>A0A0R0CMD0</accession>
<proteinExistence type="inferred from homology"/>
<evidence type="ECO:0000256" key="3">
    <source>
        <dbReference type="SAM" id="Phobius"/>
    </source>
</evidence>
<dbReference type="AlphaFoldDB" id="A0A0R0CMD0"/>
<dbReference type="Pfam" id="PF25963">
    <property type="entry name" value="Beta-barrel_AAEA"/>
    <property type="match status" value="1"/>
</dbReference>
<dbReference type="EMBL" id="LDJI01000004">
    <property type="protein sequence ID" value="KRG66008.1"/>
    <property type="molecule type" value="Genomic_DNA"/>
</dbReference>
<comment type="caution">
    <text evidence="6">The sequence shown here is derived from an EMBL/GenBank/DDBJ whole genome shotgun (WGS) entry which is preliminary data.</text>
</comment>
<evidence type="ECO:0000259" key="4">
    <source>
        <dbReference type="Pfam" id="PF25917"/>
    </source>
</evidence>
<dbReference type="Pfam" id="PF25917">
    <property type="entry name" value="BSH_RND"/>
    <property type="match status" value="1"/>
</dbReference>